<reference evidence="1" key="1">
    <citation type="submission" date="2024-08" db="EMBL/GenBank/DDBJ databases">
        <title>Lentilactobacillus sp. nov., isolated from tree bark.</title>
        <authorList>
            <person name="Phuengjayaem S."/>
            <person name="Tanasupawat S."/>
        </authorList>
    </citation>
    <scope>NUCLEOTIDE SEQUENCE</scope>
    <source>
        <strain evidence="1">SPB1-3</strain>
    </source>
</reference>
<evidence type="ECO:0000313" key="1">
    <source>
        <dbReference type="EMBL" id="XFD39563.1"/>
    </source>
</evidence>
<name>A0ACD5DDU1_9LACO</name>
<accession>A0ACD5DDU1</accession>
<dbReference type="EMBL" id="CP168151">
    <property type="protein sequence ID" value="XFD39563.1"/>
    <property type="molecule type" value="Genomic_DNA"/>
</dbReference>
<gene>
    <name evidence="1" type="ORF">O0236_009220</name>
</gene>
<proteinExistence type="predicted"/>
<organism evidence="1 2">
    <name type="scientific">Lentilactobacillus terminaliae</name>
    <dbReference type="NCBI Taxonomy" id="3003483"/>
    <lineage>
        <taxon>Bacteria</taxon>
        <taxon>Bacillati</taxon>
        <taxon>Bacillota</taxon>
        <taxon>Bacilli</taxon>
        <taxon>Lactobacillales</taxon>
        <taxon>Lactobacillaceae</taxon>
        <taxon>Lentilactobacillus</taxon>
    </lineage>
</organism>
<evidence type="ECO:0000313" key="2">
    <source>
        <dbReference type="Proteomes" id="UP001149860"/>
    </source>
</evidence>
<sequence length="135" mass="15259">MKKVILWGTIVLGMFGILMTSNATANASTWHIGVPTFLKSGFWKMNRPKNSYIKFSNGGIYSIAKEYNTDGFYCGVIANTRYKKTGKNYVIDYMISKKTPITSTIRRISKNKSTIYTHSKNDGFATHITRVTKLP</sequence>
<protein>
    <submittedName>
        <fullName evidence="1">Uncharacterized protein</fullName>
    </submittedName>
</protein>
<keyword evidence="2" id="KW-1185">Reference proteome</keyword>
<dbReference type="Proteomes" id="UP001149860">
    <property type="component" value="Chromosome"/>
</dbReference>